<dbReference type="SUPFAM" id="SSF52743">
    <property type="entry name" value="Subtilisin-like"/>
    <property type="match status" value="1"/>
</dbReference>
<dbReference type="InterPro" id="IPR000209">
    <property type="entry name" value="Peptidase_S8/S53_dom"/>
</dbReference>
<feature type="active site" description="Charge relay system" evidence="5">
    <location>
        <position position="95"/>
    </location>
</feature>
<dbReference type="PROSITE" id="PS00136">
    <property type="entry name" value="SUBTILASE_ASP"/>
    <property type="match status" value="1"/>
</dbReference>
<evidence type="ECO:0000256" key="1">
    <source>
        <dbReference type="ARBA" id="ARBA00011073"/>
    </source>
</evidence>
<proteinExistence type="inferred from homology"/>
<evidence type="ECO:0000256" key="2">
    <source>
        <dbReference type="ARBA" id="ARBA00022670"/>
    </source>
</evidence>
<evidence type="ECO:0000256" key="4">
    <source>
        <dbReference type="ARBA" id="ARBA00022825"/>
    </source>
</evidence>
<evidence type="ECO:0000259" key="6">
    <source>
        <dbReference type="Pfam" id="PF00082"/>
    </source>
</evidence>
<reference evidence="7 8" key="1">
    <citation type="journal article" date="2019" name="Int. J. Syst. Evol. Microbiol.">
        <title>The Global Catalogue of Microorganisms (GCM) 10K type strain sequencing project: providing services to taxonomists for standard genome sequencing and annotation.</title>
        <authorList>
            <consortium name="The Broad Institute Genomics Platform"/>
            <consortium name="The Broad Institute Genome Sequencing Center for Infectious Disease"/>
            <person name="Wu L."/>
            <person name="Ma J."/>
        </authorList>
    </citation>
    <scope>NUCLEOTIDE SEQUENCE [LARGE SCALE GENOMIC DNA]</scope>
    <source>
        <strain evidence="7 8">JCM 11136</strain>
    </source>
</reference>
<dbReference type="InterPro" id="IPR023827">
    <property type="entry name" value="Peptidase_S8_Asp-AS"/>
</dbReference>
<dbReference type="EMBL" id="BAAAHQ010000002">
    <property type="protein sequence ID" value="GAA0914670.1"/>
    <property type="molecule type" value="Genomic_DNA"/>
</dbReference>
<protein>
    <recommendedName>
        <fullName evidence="6">Peptidase S8/S53 domain-containing protein</fullName>
    </recommendedName>
</protein>
<feature type="active site" description="Charge relay system" evidence="5">
    <location>
        <position position="239"/>
    </location>
</feature>
<dbReference type="RefSeq" id="WP_343948332.1">
    <property type="nucleotide sequence ID" value="NZ_BAAAHQ010000002.1"/>
</dbReference>
<comment type="caution">
    <text evidence="7">The sequence shown here is derived from an EMBL/GenBank/DDBJ whole genome shotgun (WGS) entry which is preliminary data.</text>
</comment>
<keyword evidence="2 5" id="KW-0645">Protease</keyword>
<evidence type="ECO:0000256" key="3">
    <source>
        <dbReference type="ARBA" id="ARBA00022801"/>
    </source>
</evidence>
<evidence type="ECO:0000313" key="8">
    <source>
        <dbReference type="Proteomes" id="UP001501578"/>
    </source>
</evidence>
<dbReference type="PANTHER" id="PTHR43806:SF11">
    <property type="entry name" value="CEREVISIN-RELATED"/>
    <property type="match status" value="1"/>
</dbReference>
<dbReference type="PROSITE" id="PS51892">
    <property type="entry name" value="SUBTILASE"/>
    <property type="match status" value="1"/>
</dbReference>
<keyword evidence="3 5" id="KW-0378">Hydrolase</keyword>
<organism evidence="7 8">
    <name type="scientific">Nonomuraea longicatena</name>
    <dbReference type="NCBI Taxonomy" id="83682"/>
    <lineage>
        <taxon>Bacteria</taxon>
        <taxon>Bacillati</taxon>
        <taxon>Actinomycetota</taxon>
        <taxon>Actinomycetes</taxon>
        <taxon>Streptosporangiales</taxon>
        <taxon>Streptosporangiaceae</taxon>
        <taxon>Nonomuraea</taxon>
    </lineage>
</organism>
<feature type="domain" description="Peptidase S8/S53" evidence="6">
    <location>
        <begin position="49"/>
        <end position="272"/>
    </location>
</feature>
<dbReference type="InterPro" id="IPR015500">
    <property type="entry name" value="Peptidase_S8_subtilisin-rel"/>
</dbReference>
<dbReference type="PANTHER" id="PTHR43806">
    <property type="entry name" value="PEPTIDASE S8"/>
    <property type="match status" value="1"/>
</dbReference>
<evidence type="ECO:0000313" key="7">
    <source>
        <dbReference type="EMBL" id="GAA0914670.1"/>
    </source>
</evidence>
<sequence>MAEFGAVTEEPAPLIFRLAHASRGAPMDSARLALPCAMTRDWAWGTATGAGVRVCLIDSGVDAGHPRFTRPITTLTVTGDGLEIVPDEIGDQAGHGTACAGVIRSMAPDCELTSVRVLGGGLLGRGEVLLAALEWAIEQRFPLVNLSMSTRRAEHKEALHDVVDRAYFAGVTVVASAHNRPVRSYPWHFPSVISVGSHGLALPEHLECNPDPPAEFFARGVGVEVPQPGGRISRLTGNSFATPHVTGLCARVLERHPGFAAGQLKQVLAAVADNRT</sequence>
<dbReference type="Pfam" id="PF00082">
    <property type="entry name" value="Peptidase_S8"/>
    <property type="match status" value="1"/>
</dbReference>
<accession>A0ABN1NRG7</accession>
<feature type="active site" description="Charge relay system" evidence="5">
    <location>
        <position position="58"/>
    </location>
</feature>
<dbReference type="Gene3D" id="3.40.50.200">
    <property type="entry name" value="Peptidase S8/S53 domain"/>
    <property type="match status" value="1"/>
</dbReference>
<evidence type="ECO:0000256" key="5">
    <source>
        <dbReference type="PROSITE-ProRule" id="PRU01240"/>
    </source>
</evidence>
<comment type="similarity">
    <text evidence="1 5">Belongs to the peptidase S8 family.</text>
</comment>
<dbReference type="Proteomes" id="UP001501578">
    <property type="component" value="Unassembled WGS sequence"/>
</dbReference>
<gene>
    <name evidence="7" type="ORF">GCM10009560_08330</name>
</gene>
<keyword evidence="8" id="KW-1185">Reference proteome</keyword>
<dbReference type="InterPro" id="IPR036852">
    <property type="entry name" value="Peptidase_S8/S53_dom_sf"/>
</dbReference>
<name>A0ABN1NRG7_9ACTN</name>
<keyword evidence="4 5" id="KW-0720">Serine protease</keyword>
<dbReference type="PRINTS" id="PR00723">
    <property type="entry name" value="SUBTILISIN"/>
</dbReference>
<dbReference type="InterPro" id="IPR050131">
    <property type="entry name" value="Peptidase_S8_subtilisin-like"/>
</dbReference>